<evidence type="ECO:0000256" key="6">
    <source>
        <dbReference type="ARBA" id="ARBA00023157"/>
    </source>
</evidence>
<feature type="chain" id="PRO_5035419038" evidence="9">
    <location>
        <begin position="19"/>
        <end position="127"/>
    </location>
</feature>
<dbReference type="GO" id="GO:0005886">
    <property type="term" value="C:plasma membrane"/>
    <property type="evidence" value="ECO:0007669"/>
    <property type="project" value="UniProtKB-SubCell"/>
</dbReference>
<name>A0A8M1FEE9_URSMA</name>
<dbReference type="GO" id="GO:0045202">
    <property type="term" value="C:synapse"/>
    <property type="evidence" value="ECO:0007669"/>
    <property type="project" value="GOC"/>
</dbReference>
<evidence type="ECO:0000313" key="11">
    <source>
        <dbReference type="Proteomes" id="UP000261680"/>
    </source>
</evidence>
<dbReference type="GO" id="GO:0095500">
    <property type="term" value="P:acetylcholine receptor signaling pathway"/>
    <property type="evidence" value="ECO:0007669"/>
    <property type="project" value="TreeGrafter"/>
</dbReference>
<keyword evidence="6" id="KW-1015">Disulfide bond</keyword>
<keyword evidence="8" id="KW-0449">Lipoprotein</keyword>
<evidence type="ECO:0000256" key="7">
    <source>
        <dbReference type="ARBA" id="ARBA00023180"/>
    </source>
</evidence>
<dbReference type="KEGG" id="umr:121101691"/>
<dbReference type="InterPro" id="IPR016054">
    <property type="entry name" value="LY6_UPA_recep-like"/>
</dbReference>
<dbReference type="InterPro" id="IPR045860">
    <property type="entry name" value="Snake_toxin-like_sf"/>
</dbReference>
<keyword evidence="11" id="KW-1185">Reference proteome</keyword>
<evidence type="ECO:0000259" key="10">
    <source>
        <dbReference type="SMART" id="SM00134"/>
    </source>
</evidence>
<dbReference type="PANTHER" id="PTHR32217">
    <property type="entry name" value="LYMPHOCYTE ANTIGEN 6H"/>
    <property type="match status" value="1"/>
</dbReference>
<keyword evidence="3" id="KW-0336">GPI-anchor</keyword>
<dbReference type="GO" id="GO:0098552">
    <property type="term" value="C:side of membrane"/>
    <property type="evidence" value="ECO:0007669"/>
    <property type="project" value="UniProtKB-KW"/>
</dbReference>
<dbReference type="GO" id="GO:0030550">
    <property type="term" value="F:acetylcholine receptor inhibitor activity"/>
    <property type="evidence" value="ECO:0007669"/>
    <property type="project" value="TreeGrafter"/>
</dbReference>
<dbReference type="OrthoDB" id="9749649at2759"/>
<keyword evidence="7" id="KW-0325">Glycoprotein</keyword>
<dbReference type="Gene3D" id="2.10.60.10">
    <property type="entry name" value="CD59"/>
    <property type="match status" value="1"/>
</dbReference>
<keyword evidence="2" id="KW-1003">Cell membrane</keyword>
<keyword evidence="4 9" id="KW-0732">Signal</keyword>
<organism evidence="11 12">
    <name type="scientific">Ursus maritimus</name>
    <name type="common">Polar bear</name>
    <name type="synonym">Thalarctos maritimus</name>
    <dbReference type="NCBI Taxonomy" id="29073"/>
    <lineage>
        <taxon>Eukaryota</taxon>
        <taxon>Metazoa</taxon>
        <taxon>Chordata</taxon>
        <taxon>Craniata</taxon>
        <taxon>Vertebrata</taxon>
        <taxon>Euteleostomi</taxon>
        <taxon>Mammalia</taxon>
        <taxon>Eutheria</taxon>
        <taxon>Laurasiatheria</taxon>
        <taxon>Carnivora</taxon>
        <taxon>Caniformia</taxon>
        <taxon>Ursidae</taxon>
        <taxon>Ursus</taxon>
    </lineage>
</organism>
<evidence type="ECO:0000256" key="1">
    <source>
        <dbReference type="ARBA" id="ARBA00004609"/>
    </source>
</evidence>
<dbReference type="GeneID" id="121101691"/>
<dbReference type="RefSeq" id="XP_040481758.1">
    <property type="nucleotide sequence ID" value="XM_040625824.1"/>
</dbReference>
<keyword evidence="5" id="KW-0472">Membrane</keyword>
<dbReference type="GO" id="GO:0033130">
    <property type="term" value="F:acetylcholine receptor binding"/>
    <property type="evidence" value="ECO:0007669"/>
    <property type="project" value="TreeGrafter"/>
</dbReference>
<dbReference type="CDD" id="cd00117">
    <property type="entry name" value="TFP"/>
    <property type="match status" value="1"/>
</dbReference>
<evidence type="ECO:0000256" key="2">
    <source>
        <dbReference type="ARBA" id="ARBA00022475"/>
    </source>
</evidence>
<evidence type="ECO:0000313" key="12">
    <source>
        <dbReference type="RefSeq" id="XP_040481758.1"/>
    </source>
</evidence>
<evidence type="ECO:0000256" key="8">
    <source>
        <dbReference type="ARBA" id="ARBA00023288"/>
    </source>
</evidence>
<dbReference type="Pfam" id="PF00021">
    <property type="entry name" value="UPAR_LY6"/>
    <property type="match status" value="1"/>
</dbReference>
<evidence type="ECO:0000256" key="5">
    <source>
        <dbReference type="ARBA" id="ARBA00023136"/>
    </source>
</evidence>
<accession>A0A8M1FEE9</accession>
<dbReference type="PROSITE" id="PS00983">
    <property type="entry name" value="LY6_UPAR"/>
    <property type="match status" value="1"/>
</dbReference>
<dbReference type="SMART" id="SM00134">
    <property type="entry name" value="LU"/>
    <property type="match status" value="1"/>
</dbReference>
<reference evidence="12" key="1">
    <citation type="submission" date="2025-08" db="UniProtKB">
        <authorList>
            <consortium name="RefSeq"/>
        </authorList>
    </citation>
    <scope>IDENTIFICATION</scope>
    <source>
        <tissue evidence="12">Whole blood</tissue>
    </source>
</reference>
<evidence type="ECO:0000256" key="4">
    <source>
        <dbReference type="ARBA" id="ARBA00022729"/>
    </source>
</evidence>
<feature type="signal peptide" evidence="9">
    <location>
        <begin position="1"/>
        <end position="18"/>
    </location>
</feature>
<sequence length="127" mass="12821">MKAAVVLLVLLCQGGAWALRCHNCTNIAGSTCSGPVDCPSSAQACLSGMLSMELSQEKYAIAAKSCVESCESLVPIQARASVKDVYVYAHCCTSDLCNGAGTQGPGATAMGLMLGASVLVTLSGASL</sequence>
<dbReference type="PANTHER" id="PTHR32217:SF3">
    <property type="entry name" value="LYMPHOCYTE ANTIGEN 6S"/>
    <property type="match status" value="1"/>
</dbReference>
<dbReference type="Proteomes" id="UP000261680">
    <property type="component" value="Unplaced"/>
</dbReference>
<evidence type="ECO:0000256" key="3">
    <source>
        <dbReference type="ARBA" id="ARBA00022622"/>
    </source>
</evidence>
<comment type="subcellular location">
    <subcellularLocation>
        <location evidence="1">Cell membrane</location>
        <topology evidence="1">Lipid-anchor</topology>
        <topology evidence="1">GPI-anchor</topology>
    </subcellularLocation>
</comment>
<dbReference type="InterPro" id="IPR018363">
    <property type="entry name" value="CD59_antigen_CS"/>
</dbReference>
<proteinExistence type="predicted"/>
<feature type="domain" description="UPAR/Ly6" evidence="10">
    <location>
        <begin position="19"/>
        <end position="110"/>
    </location>
</feature>
<gene>
    <name evidence="12" type="primary">LOC121101691</name>
</gene>
<evidence type="ECO:0000256" key="9">
    <source>
        <dbReference type="SAM" id="SignalP"/>
    </source>
</evidence>
<dbReference type="AlphaFoldDB" id="A0A8M1FEE9"/>
<dbReference type="SUPFAM" id="SSF57302">
    <property type="entry name" value="Snake toxin-like"/>
    <property type="match status" value="1"/>
</dbReference>
<protein>
    <submittedName>
        <fullName evidence="12">Lymphocyte antigen 6B-like isoform X1</fullName>
    </submittedName>
</protein>
<dbReference type="InterPro" id="IPR051445">
    <property type="entry name" value="LY6H/LY6L_nAChR_modulators"/>
</dbReference>